<evidence type="ECO:0000256" key="1">
    <source>
        <dbReference type="ARBA" id="ARBA00022679"/>
    </source>
</evidence>
<organism evidence="3 4">
    <name type="scientific">Metamycoplasma auris</name>
    <dbReference type="NCBI Taxonomy" id="51363"/>
    <lineage>
        <taxon>Bacteria</taxon>
        <taxon>Bacillati</taxon>
        <taxon>Mycoplasmatota</taxon>
        <taxon>Mycoplasmoidales</taxon>
        <taxon>Metamycoplasmataceae</taxon>
        <taxon>Metamycoplasma</taxon>
    </lineage>
</organism>
<accession>A0A2W7G1P2</accession>
<evidence type="ECO:0000313" key="3">
    <source>
        <dbReference type="EMBL" id="PZW00610.1"/>
    </source>
</evidence>
<reference evidence="3 4" key="1">
    <citation type="submission" date="2018-06" db="EMBL/GenBank/DDBJ databases">
        <title>Genomic Encyclopedia of Archaeal and Bacterial Type Strains, Phase II (KMG-II): from individual species to whole genera.</title>
        <authorList>
            <person name="Goeker M."/>
        </authorList>
    </citation>
    <scope>NUCLEOTIDE SEQUENCE [LARGE SCALE GENOMIC DNA]</scope>
    <source>
        <strain evidence="3 4">ATCC 51348</strain>
    </source>
</reference>
<dbReference type="Proteomes" id="UP000249646">
    <property type="component" value="Unassembled WGS sequence"/>
</dbReference>
<name>A0A2W7G1P2_9BACT</name>
<comment type="caution">
    <text evidence="3">The sequence shown here is derived from an EMBL/GenBank/DDBJ whole genome shotgun (WGS) entry which is preliminary data.</text>
</comment>
<dbReference type="GO" id="GO:0000287">
    <property type="term" value="F:magnesium ion binding"/>
    <property type="evidence" value="ECO:0007669"/>
    <property type="project" value="InterPro"/>
</dbReference>
<evidence type="ECO:0000259" key="2">
    <source>
        <dbReference type="Pfam" id="PF01648"/>
    </source>
</evidence>
<sequence>MISIDLTKIKRFKRLSINTIKKFLHPDEIEEFNCLKKEKKPTFLATRWAIKECIYKIDNSLFDFKKLLIKKTNEGKYIFLDFQLSTTIEDGYVAAVAFKKND</sequence>
<dbReference type="EMBL" id="QKUB01000003">
    <property type="protein sequence ID" value="PZW00610.1"/>
    <property type="molecule type" value="Genomic_DNA"/>
</dbReference>
<dbReference type="OrthoDB" id="389495at2"/>
<dbReference type="Gene3D" id="3.90.470.20">
    <property type="entry name" value="4'-phosphopantetheinyl transferase domain"/>
    <property type="match status" value="1"/>
</dbReference>
<evidence type="ECO:0000313" key="4">
    <source>
        <dbReference type="Proteomes" id="UP000249646"/>
    </source>
</evidence>
<dbReference type="InterPro" id="IPR037143">
    <property type="entry name" value="4-PPantetheinyl_Trfase_dom_sf"/>
</dbReference>
<protein>
    <submittedName>
        <fullName evidence="3">Holo-[acyl-carrier protein] synthase</fullName>
    </submittedName>
</protein>
<gene>
    <name evidence="3" type="ORF">BCF89_10369</name>
</gene>
<dbReference type="SUPFAM" id="SSF56214">
    <property type="entry name" value="4'-phosphopantetheinyl transferase"/>
    <property type="match status" value="1"/>
</dbReference>
<keyword evidence="1" id="KW-0808">Transferase</keyword>
<dbReference type="RefSeq" id="WP_111518454.1">
    <property type="nucleotide sequence ID" value="NZ_QKUB01000003.1"/>
</dbReference>
<dbReference type="Pfam" id="PF01648">
    <property type="entry name" value="ACPS"/>
    <property type="match status" value="1"/>
</dbReference>
<dbReference type="GO" id="GO:0008897">
    <property type="term" value="F:holo-[acyl-carrier-protein] synthase activity"/>
    <property type="evidence" value="ECO:0007669"/>
    <property type="project" value="InterPro"/>
</dbReference>
<feature type="domain" description="4'-phosphopantetheinyl transferase" evidence="2">
    <location>
        <begin position="3"/>
        <end position="96"/>
    </location>
</feature>
<proteinExistence type="predicted"/>
<dbReference type="InterPro" id="IPR008278">
    <property type="entry name" value="4-PPantetheinyl_Trfase_dom"/>
</dbReference>
<dbReference type="AlphaFoldDB" id="A0A2W7G1P2"/>
<keyword evidence="4" id="KW-1185">Reference proteome</keyword>